<dbReference type="Proteomes" id="UP000758603">
    <property type="component" value="Unassembled WGS sequence"/>
</dbReference>
<gene>
    <name evidence="1" type="ORF">BKA67DRAFT_576693</name>
</gene>
<keyword evidence="2" id="KW-1185">Reference proteome</keyword>
<dbReference type="AlphaFoldDB" id="A0A9P8ZUE9"/>
<sequence length="205" mass="23063">MALSLSLPENPHMHEEAKARATIIFQHIESYLHGRIGVTQSAQDILTAFYQDVESFTSREHPGGSVEGHLSVLWMTILAVAIQLPTVEQGHQNQQSHSHMQRLVELLLVIKSHQLPTNISPAAMKILRDFESQWGQCFWVDLPVFGMMVHDTQECDPALADVMVEIQGHLVPVNQGANLYSLSEWASLKKFLRLCKDMGVMDLLL</sequence>
<dbReference type="Pfam" id="PF12311">
    <property type="entry name" value="DUF3632"/>
    <property type="match status" value="1"/>
</dbReference>
<evidence type="ECO:0000313" key="2">
    <source>
        <dbReference type="Proteomes" id="UP000758603"/>
    </source>
</evidence>
<dbReference type="GeneID" id="70132480"/>
<name>A0A9P8ZUE9_9PEZI</name>
<evidence type="ECO:0000313" key="1">
    <source>
        <dbReference type="EMBL" id="KAH6649071.1"/>
    </source>
</evidence>
<proteinExistence type="predicted"/>
<protein>
    <submittedName>
        <fullName evidence="1">Uncharacterized protein</fullName>
    </submittedName>
</protein>
<accession>A0A9P8ZUE9</accession>
<comment type="caution">
    <text evidence="1">The sequence shown here is derived from an EMBL/GenBank/DDBJ whole genome shotgun (WGS) entry which is preliminary data.</text>
</comment>
<dbReference type="InterPro" id="IPR022085">
    <property type="entry name" value="OpdG"/>
</dbReference>
<dbReference type="RefSeq" id="XP_045955578.1">
    <property type="nucleotide sequence ID" value="XM_046103588.1"/>
</dbReference>
<dbReference type="EMBL" id="JAGPXC010000007">
    <property type="protein sequence ID" value="KAH6649071.1"/>
    <property type="molecule type" value="Genomic_DNA"/>
</dbReference>
<organism evidence="1 2">
    <name type="scientific">Truncatella angustata</name>
    <dbReference type="NCBI Taxonomy" id="152316"/>
    <lineage>
        <taxon>Eukaryota</taxon>
        <taxon>Fungi</taxon>
        <taxon>Dikarya</taxon>
        <taxon>Ascomycota</taxon>
        <taxon>Pezizomycotina</taxon>
        <taxon>Sordariomycetes</taxon>
        <taxon>Xylariomycetidae</taxon>
        <taxon>Amphisphaeriales</taxon>
        <taxon>Sporocadaceae</taxon>
        <taxon>Truncatella</taxon>
    </lineage>
</organism>
<reference evidence="1" key="1">
    <citation type="journal article" date="2021" name="Nat. Commun.">
        <title>Genetic determinants of endophytism in the Arabidopsis root mycobiome.</title>
        <authorList>
            <person name="Mesny F."/>
            <person name="Miyauchi S."/>
            <person name="Thiergart T."/>
            <person name="Pickel B."/>
            <person name="Atanasova L."/>
            <person name="Karlsson M."/>
            <person name="Huettel B."/>
            <person name="Barry K.W."/>
            <person name="Haridas S."/>
            <person name="Chen C."/>
            <person name="Bauer D."/>
            <person name="Andreopoulos W."/>
            <person name="Pangilinan J."/>
            <person name="LaButti K."/>
            <person name="Riley R."/>
            <person name="Lipzen A."/>
            <person name="Clum A."/>
            <person name="Drula E."/>
            <person name="Henrissat B."/>
            <person name="Kohler A."/>
            <person name="Grigoriev I.V."/>
            <person name="Martin F.M."/>
            <person name="Hacquard S."/>
        </authorList>
    </citation>
    <scope>NUCLEOTIDE SEQUENCE</scope>
    <source>
        <strain evidence="1">MPI-SDFR-AT-0073</strain>
    </source>
</reference>